<dbReference type="Gene3D" id="1.10.3290.10">
    <property type="entry name" value="Fido-like domain"/>
    <property type="match status" value="1"/>
</dbReference>
<dbReference type="InterPro" id="IPR036597">
    <property type="entry name" value="Fido-like_dom_sf"/>
</dbReference>
<comment type="caution">
    <text evidence="1">The sequence shown here is derived from an EMBL/GenBank/DDBJ whole genome shotgun (WGS) entry which is preliminary data.</text>
</comment>
<dbReference type="RefSeq" id="WP_083025784.1">
    <property type="nucleotide sequence ID" value="NZ_AP022589.1"/>
</dbReference>
<dbReference type="PROSITE" id="PS51459">
    <property type="entry name" value="FIDO"/>
    <property type="match status" value="1"/>
</dbReference>
<protein>
    <submittedName>
        <fullName evidence="1">Uncharacterized protein</fullName>
    </submittedName>
</protein>
<dbReference type="SUPFAM" id="SSF140931">
    <property type="entry name" value="Fic-like"/>
    <property type="match status" value="1"/>
</dbReference>
<dbReference type="EMBL" id="MVHZ01000009">
    <property type="protein sequence ID" value="ORB00779.1"/>
    <property type="molecule type" value="Genomic_DNA"/>
</dbReference>
<dbReference type="InterPro" id="IPR040198">
    <property type="entry name" value="Fido_containing"/>
</dbReference>
<keyword evidence="2" id="KW-1185">Reference proteome</keyword>
<dbReference type="InterPro" id="IPR003812">
    <property type="entry name" value="Fido"/>
</dbReference>
<dbReference type="Proteomes" id="UP000192320">
    <property type="component" value="Unassembled WGS sequence"/>
</dbReference>
<dbReference type="AlphaFoldDB" id="A0A7I7R784"/>
<dbReference type="OrthoDB" id="9813719at2"/>
<dbReference type="Pfam" id="PF02661">
    <property type="entry name" value="Fic"/>
    <property type="match status" value="1"/>
</dbReference>
<organism evidence="1 2">
    <name type="scientific">Mycolicibacter minnesotensis</name>
    <dbReference type="NCBI Taxonomy" id="1118379"/>
    <lineage>
        <taxon>Bacteria</taxon>
        <taxon>Bacillati</taxon>
        <taxon>Actinomycetota</taxon>
        <taxon>Actinomycetes</taxon>
        <taxon>Mycobacteriales</taxon>
        <taxon>Mycobacteriaceae</taxon>
        <taxon>Mycolicibacter</taxon>
    </lineage>
</organism>
<dbReference type="PANTHER" id="PTHR13504:SF39">
    <property type="entry name" value="CELL FILAMENTATION PROTEIN"/>
    <property type="match status" value="1"/>
</dbReference>
<evidence type="ECO:0000313" key="1">
    <source>
        <dbReference type="EMBL" id="ORB00779.1"/>
    </source>
</evidence>
<proteinExistence type="predicted"/>
<sequence length="210" mass="24092">MAFQADYGETLATEEEREALTARAREVLGEPIRKADLYDLEQQIQDEIADDLMGKVFAGSLTVSDLLTDHFVRDLHRRLYALVWMWGGRQRSRETNIGIAPERIAVELRSSLESLLYRFRHQGDLTPRALGIAAHAAIVHIHPFIDGNGRVTRLLADLVFVAAQEDGPMLGYDWDVDREIYIRLLRQYDRTLDPTDLVEFIPVFEPTDER</sequence>
<reference evidence="1 2" key="1">
    <citation type="submission" date="2017-02" db="EMBL/GenBank/DDBJ databases">
        <title>The new phylogeny of genus Mycobacterium.</title>
        <authorList>
            <person name="Tortoli E."/>
            <person name="Trovato A."/>
            <person name="Cirillo D.M."/>
        </authorList>
    </citation>
    <scope>NUCLEOTIDE SEQUENCE [LARGE SCALE GENOMIC DNA]</scope>
    <source>
        <strain evidence="1 2">DSM 45633</strain>
    </source>
</reference>
<accession>A0A7I7R784</accession>
<gene>
    <name evidence="1" type="ORF">BST33_10625</name>
</gene>
<name>A0A7I7R784_9MYCO</name>
<dbReference type="PANTHER" id="PTHR13504">
    <property type="entry name" value="FIDO DOMAIN-CONTAINING PROTEIN DDB_G0283145"/>
    <property type="match status" value="1"/>
</dbReference>
<evidence type="ECO:0000313" key="2">
    <source>
        <dbReference type="Proteomes" id="UP000192320"/>
    </source>
</evidence>